<dbReference type="KEGG" id="pne:Pnec_0965"/>
<evidence type="ECO:0000313" key="2">
    <source>
        <dbReference type="EMBL" id="ACB44152.1"/>
    </source>
</evidence>
<organism evidence="2">
    <name type="scientific">Polynucleobacter necessarius subsp. necessarius (strain STIR1)</name>
    <dbReference type="NCBI Taxonomy" id="452638"/>
    <lineage>
        <taxon>Bacteria</taxon>
        <taxon>Pseudomonadati</taxon>
        <taxon>Pseudomonadota</taxon>
        <taxon>Betaproteobacteria</taxon>
        <taxon>Burkholderiales</taxon>
        <taxon>Burkholderiaceae</taxon>
        <taxon>Polynucleobacter</taxon>
    </lineage>
</organism>
<accession>B1XUX5</accession>
<dbReference type="EMBL" id="CP001010">
    <property type="protein sequence ID" value="ACB44152.1"/>
    <property type="molecule type" value="Genomic_DNA"/>
</dbReference>
<name>B1XUX5_POLNS</name>
<dbReference type="HOGENOM" id="CLU_3390752_0_0_4"/>
<proteinExistence type="predicted"/>
<gene>
    <name evidence="2" type="ordered locus">Pnec_0965</name>
</gene>
<reference evidence="2" key="1">
    <citation type="submission" date="2008-03" db="EMBL/GenBank/DDBJ databases">
        <title>Complete sequence of Polynucleobacter necessarius STIR1.</title>
        <authorList>
            <consortium name="US DOE Joint Genome Institute"/>
            <person name="Copeland A."/>
            <person name="Lucas S."/>
            <person name="Lapidus A."/>
            <person name="Barry K."/>
            <person name="Detter J.C."/>
            <person name="Glavina del Rio T."/>
            <person name="Hammon N."/>
            <person name="Israni S."/>
            <person name="Dalin E."/>
            <person name="Tice H."/>
            <person name="Pitluck S."/>
            <person name="Chain P."/>
            <person name="Malfatti S."/>
            <person name="Shin M."/>
            <person name="Vergez L."/>
            <person name="Schmutz J."/>
            <person name="Larimer F."/>
            <person name="Land M."/>
            <person name="Hauser L."/>
            <person name="Kyrpides N."/>
            <person name="Kim E."/>
            <person name="Hahn M."/>
            <person name="Richardson P."/>
        </authorList>
    </citation>
    <scope>NUCLEOTIDE SEQUENCE [LARGE SCALE GENOMIC DNA]</scope>
    <source>
        <strain evidence="2">STIR1</strain>
    </source>
</reference>
<sequence length="32" mass="3396">MNTKRLISRSAFLMTFAVGAAFAQNPDPAIGV</sequence>
<feature type="chain" id="PRO_5002772767" evidence="1">
    <location>
        <begin position="24"/>
        <end position="32"/>
    </location>
</feature>
<feature type="signal peptide" evidence="1">
    <location>
        <begin position="1"/>
        <end position="23"/>
    </location>
</feature>
<dbReference type="AlphaFoldDB" id="B1XUX5"/>
<protein>
    <submittedName>
        <fullName evidence="2">Uncharacterized protein</fullName>
    </submittedName>
</protein>
<keyword evidence="1" id="KW-0732">Signal</keyword>
<evidence type="ECO:0000256" key="1">
    <source>
        <dbReference type="SAM" id="SignalP"/>
    </source>
</evidence>